<keyword evidence="4" id="KW-0949">S-adenosyl-L-methionine</keyword>
<protein>
    <recommendedName>
        <fullName evidence="1">site-specific DNA-methyltransferase (adenine-specific)</fullName>
        <ecNumber evidence="1">2.1.1.72</ecNumber>
    </recommendedName>
</protein>
<dbReference type="AlphaFoldDB" id="A0A139QKT5"/>
<evidence type="ECO:0000256" key="2">
    <source>
        <dbReference type="ARBA" id="ARBA00022603"/>
    </source>
</evidence>
<name>A0A139QKT5_9STRE</name>
<evidence type="ECO:0000313" key="8">
    <source>
        <dbReference type="Proteomes" id="UP000071927"/>
    </source>
</evidence>
<reference evidence="7 8" key="1">
    <citation type="submission" date="2016-01" db="EMBL/GenBank/DDBJ databases">
        <title>Highly variable Streptococcus oralis are common among viridans streptococci isolated from primates.</title>
        <authorList>
            <person name="Denapaite D."/>
            <person name="Rieger M."/>
            <person name="Koendgen S."/>
            <person name="Brueckner R."/>
            <person name="Ochigava I."/>
            <person name="Kappeler P."/>
            <person name="Maetz-Rensing K."/>
            <person name="Leendertz F."/>
            <person name="Hakenbeck R."/>
        </authorList>
    </citation>
    <scope>NUCLEOTIDE SEQUENCE [LARGE SCALE GENOMIC DNA]</scope>
    <source>
        <strain evidence="7 8">DD03</strain>
    </source>
</reference>
<keyword evidence="3" id="KW-0808">Transferase</keyword>
<dbReference type="PROSITE" id="PS00092">
    <property type="entry name" value="N6_MTASE"/>
    <property type="match status" value="1"/>
</dbReference>
<dbReference type="EC" id="2.1.1.72" evidence="1"/>
<gene>
    <name evidence="7" type="ORF">SGADD03_02173</name>
</gene>
<evidence type="ECO:0000256" key="1">
    <source>
        <dbReference type="ARBA" id="ARBA00011900"/>
    </source>
</evidence>
<comment type="catalytic activity">
    <reaction evidence="5">
        <text>a 2'-deoxyadenosine in DNA + S-adenosyl-L-methionine = an N(6)-methyl-2'-deoxyadenosine in DNA + S-adenosyl-L-homocysteine + H(+)</text>
        <dbReference type="Rhea" id="RHEA:15197"/>
        <dbReference type="Rhea" id="RHEA-COMP:12418"/>
        <dbReference type="Rhea" id="RHEA-COMP:12419"/>
        <dbReference type="ChEBI" id="CHEBI:15378"/>
        <dbReference type="ChEBI" id="CHEBI:57856"/>
        <dbReference type="ChEBI" id="CHEBI:59789"/>
        <dbReference type="ChEBI" id="CHEBI:90615"/>
        <dbReference type="ChEBI" id="CHEBI:90616"/>
        <dbReference type="EC" id="2.1.1.72"/>
    </reaction>
</comment>
<dbReference type="GO" id="GO:0009007">
    <property type="term" value="F:site-specific DNA-methyltransferase (adenine-specific) activity"/>
    <property type="evidence" value="ECO:0007669"/>
    <property type="project" value="UniProtKB-EC"/>
</dbReference>
<dbReference type="Proteomes" id="UP000071927">
    <property type="component" value="Unassembled WGS sequence"/>
</dbReference>
<sequence>MIVATPESIFKQFSSRELSNEDDVKIYTYSDIILPIQQIYAPTASFHSEYSFAKGGRADGTIANLVLEYKKKGYFLRESGVEEALYGRKQKTNDSGLYQYIINKIDGDEIDDSILDTFGIGFDGNSWIIARFAKSSKVASLDLTRTRFEDIYNSKTIDVFYKFKYKKFPFKEGVEEIITLFKSTEKIKLSKETLSQVINPKSKVVSEGIVKLYEIIKSEIKIETATNQARRTTTLYKEWDRTFGAMFGNESQETEFNATSSAIKELYGVDSDKSIDSKVFLFATQTYFNITLKILIDSFIKNITDPATILDFKLSWSEIIELFEGRETENSSIISNFFEIHYYEWFTYLASEDQQNIVTNIIKNIFNLIQQFDLATYKLRPEEVQDVLQEIYMTLIPEQIRHLLGEYFSPDWIVEHSLDRIGYFGDIDKKIIDPTCGSGAFVIQALKRVLNARGNSITHEDAKKITKNIVGFDLNPISAVSAKANYILTLLSSLEIPLNQKATPLSIPIYISDSVLSPIVYSEESEETFVARTSVGEFVIPKFETFSQASQFLDELSFSIDSTRGFVTFERLVLKKLSLSQKQIESIKTMYEMMTRLHRTAQDSFWGRILKNSFAPVMLKQKFDFVVGNPPWIAWKSMSKVYRKGTLDVWKSYGIFEKNAYDKKTTHDDFGMAVTYVALDQYLKTDGKLYFLLPWTFIKSTKGGEGFRKFEITRNGQKVPVKVELIDDYNDIKIFKPKHTVRTIGLLLRKGSKTSYPMNNWYEWSYKKKRNFEAHYTWQQVQEYIVSTRLSAQPIDFSDKQSAWLTLTDDELSISSNILLNGEEPSYRGRKGIEPAGAKGVYILQKPQLDVDNNLRIINDMSRQRRQDLKSKGEHKGVVENTFIYPMLGGRNIQRWKVVSNEFMLVPHKLDTPYGLPEDILADEAPLTYQWLEYYKTGLLASRIQSGKFFNPETQPWYRLDNVGDYTFSSYKVIWKEQSKSFSAVAIGRYSSLPNAELHLFQGEDKPVVVDSKVLMLATSSMQEAYYVSGILNSSSIRDIIDAYAVGLNRGVDVLKNIAVHKFDISNPVHLKIANCSENIHTLAKVGADYSLKEKELDKLVQKLYGK</sequence>
<dbReference type="InterPro" id="IPR002052">
    <property type="entry name" value="DNA_methylase_N6_adenine_CS"/>
</dbReference>
<dbReference type="Gene3D" id="3.40.50.150">
    <property type="entry name" value="Vaccinia Virus protein VP39"/>
    <property type="match status" value="1"/>
</dbReference>
<dbReference type="PRINTS" id="PR00507">
    <property type="entry name" value="N12N6MTFRASE"/>
</dbReference>
<dbReference type="RefSeq" id="WP_003064724.1">
    <property type="nucleotide sequence ID" value="NZ_FNFJ01000001.1"/>
</dbReference>
<dbReference type="GO" id="GO:0006304">
    <property type="term" value="P:DNA modification"/>
    <property type="evidence" value="ECO:0007669"/>
    <property type="project" value="InterPro"/>
</dbReference>
<evidence type="ECO:0000256" key="5">
    <source>
        <dbReference type="ARBA" id="ARBA00047942"/>
    </source>
</evidence>
<organism evidence="7 8">
    <name type="scientific">Streptococcus gallolyticus</name>
    <dbReference type="NCBI Taxonomy" id="315405"/>
    <lineage>
        <taxon>Bacteria</taxon>
        <taxon>Bacillati</taxon>
        <taxon>Bacillota</taxon>
        <taxon>Bacilli</taxon>
        <taxon>Lactobacillales</taxon>
        <taxon>Streptococcaceae</taxon>
        <taxon>Streptococcus</taxon>
    </lineage>
</organism>
<dbReference type="PANTHER" id="PTHR33841">
    <property type="entry name" value="DNA METHYLTRANSFERASE YEEA-RELATED"/>
    <property type="match status" value="1"/>
</dbReference>
<dbReference type="InterPro" id="IPR029063">
    <property type="entry name" value="SAM-dependent_MTases_sf"/>
</dbReference>
<dbReference type="SUPFAM" id="SSF53335">
    <property type="entry name" value="S-adenosyl-L-methionine-dependent methyltransferases"/>
    <property type="match status" value="1"/>
</dbReference>
<comment type="caution">
    <text evidence="7">The sequence shown here is derived from an EMBL/GenBank/DDBJ whole genome shotgun (WGS) entry which is preliminary data.</text>
</comment>
<dbReference type="Pfam" id="PF07669">
    <property type="entry name" value="Eco57I"/>
    <property type="match status" value="1"/>
</dbReference>
<dbReference type="InterPro" id="IPR050953">
    <property type="entry name" value="N4_N6_ade-DNA_methylase"/>
</dbReference>
<dbReference type="PANTHER" id="PTHR33841:SF4">
    <property type="entry name" value="RESTRICTION MODIFICATION SYSTEM DNA SPECIFICITY DOMAIN"/>
    <property type="match status" value="1"/>
</dbReference>
<dbReference type="PATRIC" id="fig|315405.12.peg.2610"/>
<accession>A0A139QKT5</accession>
<dbReference type="InterPro" id="IPR011639">
    <property type="entry name" value="MethylTrfase_TaqI-like_dom"/>
</dbReference>
<proteinExistence type="predicted"/>
<evidence type="ECO:0000256" key="3">
    <source>
        <dbReference type="ARBA" id="ARBA00022679"/>
    </source>
</evidence>
<keyword evidence="2" id="KW-0489">Methyltransferase</keyword>
<dbReference type="EMBL" id="LQXV01000455">
    <property type="protein sequence ID" value="KXU03149.1"/>
    <property type="molecule type" value="Genomic_DNA"/>
</dbReference>
<evidence type="ECO:0000259" key="6">
    <source>
        <dbReference type="Pfam" id="PF07669"/>
    </source>
</evidence>
<evidence type="ECO:0000256" key="4">
    <source>
        <dbReference type="ARBA" id="ARBA00022691"/>
    </source>
</evidence>
<evidence type="ECO:0000313" key="7">
    <source>
        <dbReference type="EMBL" id="KXU03149.1"/>
    </source>
</evidence>
<dbReference type="GO" id="GO:0032259">
    <property type="term" value="P:methylation"/>
    <property type="evidence" value="ECO:0007669"/>
    <property type="project" value="UniProtKB-KW"/>
</dbReference>
<feature type="domain" description="Type II methyltransferase M.TaqI-like" evidence="6">
    <location>
        <begin position="467"/>
        <end position="715"/>
    </location>
</feature>
<dbReference type="GO" id="GO:0003676">
    <property type="term" value="F:nucleic acid binding"/>
    <property type="evidence" value="ECO:0007669"/>
    <property type="project" value="InterPro"/>
</dbReference>